<dbReference type="InterPro" id="IPR056084">
    <property type="entry name" value="DUF7667"/>
</dbReference>
<gene>
    <name evidence="1" type="ORF">ICC18_13945</name>
</gene>
<organism evidence="1 2">
    <name type="scientific">Paenibacillus sedimenti</name>
    <dbReference type="NCBI Taxonomy" id="2770274"/>
    <lineage>
        <taxon>Bacteria</taxon>
        <taxon>Bacillati</taxon>
        <taxon>Bacillota</taxon>
        <taxon>Bacilli</taxon>
        <taxon>Bacillales</taxon>
        <taxon>Paenibacillaceae</taxon>
        <taxon>Paenibacillus</taxon>
    </lineage>
</organism>
<accession>A0A926QK86</accession>
<protein>
    <submittedName>
        <fullName evidence="1">Uncharacterized protein</fullName>
    </submittedName>
</protein>
<reference evidence="1" key="1">
    <citation type="submission" date="2020-09" db="EMBL/GenBank/DDBJ databases">
        <title>Draft Genome Sequence of Paenibacillus sp. WST5.</title>
        <authorList>
            <person name="Bao Z."/>
        </authorList>
    </citation>
    <scope>NUCLEOTIDE SEQUENCE</scope>
    <source>
        <strain evidence="1">WST5</strain>
    </source>
</reference>
<evidence type="ECO:0000313" key="2">
    <source>
        <dbReference type="Proteomes" id="UP000650466"/>
    </source>
</evidence>
<evidence type="ECO:0000313" key="1">
    <source>
        <dbReference type="EMBL" id="MBD0381222.1"/>
    </source>
</evidence>
<name>A0A926QK86_9BACL</name>
<sequence>MLLMQIAEHWMKQKTQPLTKAEQEEWSNCLDVLAEQCWEYQVKQNLLAQAEATRDIDWAREICLDVEKLEMSHRMEW</sequence>
<proteinExistence type="predicted"/>
<dbReference type="Pfam" id="PF24704">
    <property type="entry name" value="DUF7667"/>
    <property type="match status" value="1"/>
</dbReference>
<dbReference type="AlphaFoldDB" id="A0A926QK86"/>
<dbReference type="EMBL" id="JACVVD010000004">
    <property type="protein sequence ID" value="MBD0381222.1"/>
    <property type="molecule type" value="Genomic_DNA"/>
</dbReference>
<comment type="caution">
    <text evidence="1">The sequence shown here is derived from an EMBL/GenBank/DDBJ whole genome shotgun (WGS) entry which is preliminary data.</text>
</comment>
<dbReference type="Proteomes" id="UP000650466">
    <property type="component" value="Unassembled WGS sequence"/>
</dbReference>
<keyword evidence="2" id="KW-1185">Reference proteome</keyword>
<dbReference type="RefSeq" id="WP_188175016.1">
    <property type="nucleotide sequence ID" value="NZ_JACVVD010000004.1"/>
</dbReference>